<protein>
    <submittedName>
        <fullName evidence="1">Uncharacterized protein</fullName>
    </submittedName>
</protein>
<evidence type="ECO:0000313" key="1">
    <source>
        <dbReference type="EMBL" id="JAD57504.1"/>
    </source>
</evidence>
<accession>A0A0A9B0I2</accession>
<reference evidence="1" key="2">
    <citation type="journal article" date="2015" name="Data Brief">
        <title>Shoot transcriptome of the giant reed, Arundo donax.</title>
        <authorList>
            <person name="Barrero R.A."/>
            <person name="Guerrero F.D."/>
            <person name="Moolhuijzen P."/>
            <person name="Goolsby J.A."/>
            <person name="Tidwell J."/>
            <person name="Bellgard S.E."/>
            <person name="Bellgard M.I."/>
        </authorList>
    </citation>
    <scope>NUCLEOTIDE SEQUENCE</scope>
    <source>
        <tissue evidence="1">Shoot tissue taken approximately 20 cm above the soil surface</tissue>
    </source>
</reference>
<dbReference type="EMBL" id="GBRH01240391">
    <property type="protein sequence ID" value="JAD57504.1"/>
    <property type="molecule type" value="Transcribed_RNA"/>
</dbReference>
<proteinExistence type="predicted"/>
<organism evidence="1">
    <name type="scientific">Arundo donax</name>
    <name type="common">Giant reed</name>
    <name type="synonym">Donax arundinaceus</name>
    <dbReference type="NCBI Taxonomy" id="35708"/>
    <lineage>
        <taxon>Eukaryota</taxon>
        <taxon>Viridiplantae</taxon>
        <taxon>Streptophyta</taxon>
        <taxon>Embryophyta</taxon>
        <taxon>Tracheophyta</taxon>
        <taxon>Spermatophyta</taxon>
        <taxon>Magnoliopsida</taxon>
        <taxon>Liliopsida</taxon>
        <taxon>Poales</taxon>
        <taxon>Poaceae</taxon>
        <taxon>PACMAD clade</taxon>
        <taxon>Arundinoideae</taxon>
        <taxon>Arundineae</taxon>
        <taxon>Arundo</taxon>
    </lineage>
</organism>
<dbReference type="AlphaFoldDB" id="A0A0A9B0I2"/>
<name>A0A0A9B0I2_ARUDO</name>
<reference evidence="1" key="1">
    <citation type="submission" date="2014-09" db="EMBL/GenBank/DDBJ databases">
        <authorList>
            <person name="Magalhaes I.L.F."/>
            <person name="Oliveira U."/>
            <person name="Santos F.R."/>
            <person name="Vidigal T.H.D.A."/>
            <person name="Brescovit A.D."/>
            <person name="Santos A.J."/>
        </authorList>
    </citation>
    <scope>NUCLEOTIDE SEQUENCE</scope>
    <source>
        <tissue evidence="1">Shoot tissue taken approximately 20 cm above the soil surface</tissue>
    </source>
</reference>
<sequence>MYSFNIVSYLNTHNRFQMIRGSKADIMNI</sequence>